<keyword evidence="2" id="KW-1185">Reference proteome</keyword>
<accession>A0A0P0VPB7</accession>
<reference evidence="1 2" key="3">
    <citation type="journal article" date="2013" name="Rice">
        <title>Improvement of the Oryza sativa Nipponbare reference genome using next generation sequence and optical map data.</title>
        <authorList>
            <person name="Kawahara Y."/>
            <person name="de la Bastide M."/>
            <person name="Hamilton J.P."/>
            <person name="Kanamori H."/>
            <person name="McCombie W.R."/>
            <person name="Ouyang S."/>
            <person name="Schwartz D.C."/>
            <person name="Tanaka T."/>
            <person name="Wu J."/>
            <person name="Zhou S."/>
            <person name="Childs K.L."/>
            <person name="Davidson R.M."/>
            <person name="Lin H."/>
            <person name="Quesada-Ocampo L."/>
            <person name="Vaillancourt B."/>
            <person name="Sakai H."/>
            <person name="Lee S.S."/>
            <person name="Kim J."/>
            <person name="Numa H."/>
            <person name="Itoh T."/>
            <person name="Buell C.R."/>
            <person name="Matsumoto T."/>
        </authorList>
    </citation>
    <scope>NUCLEOTIDE SEQUENCE [LARGE SCALE GENOMIC DNA]</scope>
    <source>
        <strain evidence="2">cv. Nipponbare</strain>
    </source>
</reference>
<dbReference type="InParanoid" id="A0A0P0VPB7"/>
<gene>
    <name evidence="1" type="ordered locus">Os02g0721901</name>
    <name evidence="1" type="ORF">OSNPB_020721901</name>
</gene>
<dbReference type="PaxDb" id="39947-A0A0P0VPB7"/>
<reference evidence="1 2" key="2">
    <citation type="journal article" date="2013" name="Plant Cell Physiol.">
        <title>Rice Annotation Project Database (RAP-DB): an integrative and interactive database for rice genomics.</title>
        <authorList>
            <person name="Sakai H."/>
            <person name="Lee S.S."/>
            <person name="Tanaka T."/>
            <person name="Numa H."/>
            <person name="Kim J."/>
            <person name="Kawahara Y."/>
            <person name="Wakimoto H."/>
            <person name="Yang C.C."/>
            <person name="Iwamoto M."/>
            <person name="Abe T."/>
            <person name="Yamada Y."/>
            <person name="Muto A."/>
            <person name="Inokuchi H."/>
            <person name="Ikemura T."/>
            <person name="Matsumoto T."/>
            <person name="Sasaki T."/>
            <person name="Itoh T."/>
        </authorList>
    </citation>
    <scope>NUCLEOTIDE SEQUENCE [LARGE SCALE GENOMIC DNA]</scope>
    <source>
        <strain evidence="2">cv. Nipponbare</strain>
    </source>
</reference>
<dbReference type="Proteomes" id="UP000059680">
    <property type="component" value="Chromosome 2"/>
</dbReference>
<feature type="non-terminal residue" evidence="1">
    <location>
        <position position="85"/>
    </location>
</feature>
<proteinExistence type="predicted"/>
<dbReference type="AlphaFoldDB" id="A0A0P0VPB7"/>
<dbReference type="Gramene" id="Os02t0721901-00">
    <property type="protein sequence ID" value="Os02t0721901-00"/>
    <property type="gene ID" value="Os02g0721901"/>
</dbReference>
<evidence type="ECO:0000313" key="1">
    <source>
        <dbReference type="EMBL" id="BAS80660.1"/>
    </source>
</evidence>
<reference evidence="2" key="1">
    <citation type="journal article" date="2005" name="Nature">
        <title>The map-based sequence of the rice genome.</title>
        <authorList>
            <consortium name="International rice genome sequencing project (IRGSP)"/>
            <person name="Matsumoto T."/>
            <person name="Wu J."/>
            <person name="Kanamori H."/>
            <person name="Katayose Y."/>
            <person name="Fujisawa M."/>
            <person name="Namiki N."/>
            <person name="Mizuno H."/>
            <person name="Yamamoto K."/>
            <person name="Antonio B.A."/>
            <person name="Baba T."/>
            <person name="Sakata K."/>
            <person name="Nagamura Y."/>
            <person name="Aoki H."/>
            <person name="Arikawa K."/>
            <person name="Arita K."/>
            <person name="Bito T."/>
            <person name="Chiden Y."/>
            <person name="Fujitsuka N."/>
            <person name="Fukunaka R."/>
            <person name="Hamada M."/>
            <person name="Harada C."/>
            <person name="Hayashi A."/>
            <person name="Hijishita S."/>
            <person name="Honda M."/>
            <person name="Hosokawa S."/>
            <person name="Ichikawa Y."/>
            <person name="Idonuma A."/>
            <person name="Iijima M."/>
            <person name="Ikeda M."/>
            <person name="Ikeno M."/>
            <person name="Ito K."/>
            <person name="Ito S."/>
            <person name="Ito T."/>
            <person name="Ito Y."/>
            <person name="Ito Y."/>
            <person name="Iwabuchi A."/>
            <person name="Kamiya K."/>
            <person name="Karasawa W."/>
            <person name="Kurita K."/>
            <person name="Katagiri S."/>
            <person name="Kikuta A."/>
            <person name="Kobayashi H."/>
            <person name="Kobayashi N."/>
            <person name="Machita K."/>
            <person name="Maehara T."/>
            <person name="Masukawa M."/>
            <person name="Mizubayashi T."/>
            <person name="Mukai Y."/>
            <person name="Nagasaki H."/>
            <person name="Nagata Y."/>
            <person name="Naito S."/>
            <person name="Nakashima M."/>
            <person name="Nakama Y."/>
            <person name="Nakamichi Y."/>
            <person name="Nakamura M."/>
            <person name="Meguro A."/>
            <person name="Negishi M."/>
            <person name="Ohta I."/>
            <person name="Ohta T."/>
            <person name="Okamoto M."/>
            <person name="Ono N."/>
            <person name="Saji S."/>
            <person name="Sakaguchi M."/>
            <person name="Sakai K."/>
            <person name="Shibata M."/>
            <person name="Shimokawa T."/>
            <person name="Song J."/>
            <person name="Takazaki Y."/>
            <person name="Terasawa K."/>
            <person name="Tsugane M."/>
            <person name="Tsuji K."/>
            <person name="Ueda S."/>
            <person name="Waki K."/>
            <person name="Yamagata H."/>
            <person name="Yamamoto M."/>
            <person name="Yamamoto S."/>
            <person name="Yamane H."/>
            <person name="Yoshiki S."/>
            <person name="Yoshihara R."/>
            <person name="Yukawa K."/>
            <person name="Zhong H."/>
            <person name="Yano M."/>
            <person name="Yuan Q."/>
            <person name="Ouyang S."/>
            <person name="Liu J."/>
            <person name="Jones K.M."/>
            <person name="Gansberger K."/>
            <person name="Moffat K."/>
            <person name="Hill J."/>
            <person name="Bera J."/>
            <person name="Fadrosh D."/>
            <person name="Jin S."/>
            <person name="Johri S."/>
            <person name="Kim M."/>
            <person name="Overton L."/>
            <person name="Reardon M."/>
            <person name="Tsitrin T."/>
            <person name="Vuong H."/>
            <person name="Weaver B."/>
            <person name="Ciecko A."/>
            <person name="Tallon L."/>
            <person name="Jackson J."/>
            <person name="Pai G."/>
            <person name="Aken S.V."/>
            <person name="Utterback T."/>
            <person name="Reidmuller S."/>
            <person name="Feldblyum T."/>
            <person name="Hsiao J."/>
            <person name="Zismann V."/>
            <person name="Iobst S."/>
            <person name="de Vazeille A.R."/>
            <person name="Buell C.R."/>
            <person name="Ying K."/>
            <person name="Li Y."/>
            <person name="Lu T."/>
            <person name="Huang Y."/>
            <person name="Zhao Q."/>
            <person name="Feng Q."/>
            <person name="Zhang L."/>
            <person name="Zhu J."/>
            <person name="Weng Q."/>
            <person name="Mu J."/>
            <person name="Lu Y."/>
            <person name="Fan D."/>
            <person name="Liu Y."/>
            <person name="Guan J."/>
            <person name="Zhang Y."/>
            <person name="Yu S."/>
            <person name="Liu X."/>
            <person name="Zhang Y."/>
            <person name="Hong G."/>
            <person name="Han B."/>
            <person name="Choisne N."/>
            <person name="Demange N."/>
            <person name="Orjeda G."/>
            <person name="Samain S."/>
            <person name="Cattolico L."/>
            <person name="Pelletier E."/>
            <person name="Couloux A."/>
            <person name="Segurens B."/>
            <person name="Wincker P."/>
            <person name="D'Hont A."/>
            <person name="Scarpelli C."/>
            <person name="Weissenbach J."/>
            <person name="Salanoubat M."/>
            <person name="Quetier F."/>
            <person name="Yu Y."/>
            <person name="Kim H.R."/>
            <person name="Rambo T."/>
            <person name="Currie J."/>
            <person name="Collura K."/>
            <person name="Luo M."/>
            <person name="Yang T."/>
            <person name="Ammiraju J.S.S."/>
            <person name="Engler F."/>
            <person name="Soderlund C."/>
            <person name="Wing R.A."/>
            <person name="Palmer L.E."/>
            <person name="de la Bastide M."/>
            <person name="Spiegel L."/>
            <person name="Nascimento L."/>
            <person name="Zutavern T."/>
            <person name="O'Shaughnessy A."/>
            <person name="Dike S."/>
            <person name="Dedhia N."/>
            <person name="Preston R."/>
            <person name="Balija V."/>
            <person name="McCombie W.R."/>
            <person name="Chow T."/>
            <person name="Chen H."/>
            <person name="Chung M."/>
            <person name="Chen C."/>
            <person name="Shaw J."/>
            <person name="Wu H."/>
            <person name="Hsiao K."/>
            <person name="Chao Y."/>
            <person name="Chu M."/>
            <person name="Cheng C."/>
            <person name="Hour A."/>
            <person name="Lee P."/>
            <person name="Lin S."/>
            <person name="Lin Y."/>
            <person name="Liou J."/>
            <person name="Liu S."/>
            <person name="Hsing Y."/>
            <person name="Raghuvanshi S."/>
            <person name="Mohanty A."/>
            <person name="Bharti A.K."/>
            <person name="Gaur A."/>
            <person name="Gupta V."/>
            <person name="Kumar D."/>
            <person name="Ravi V."/>
            <person name="Vij S."/>
            <person name="Kapur A."/>
            <person name="Khurana P."/>
            <person name="Khurana P."/>
            <person name="Khurana J.P."/>
            <person name="Tyagi A.K."/>
            <person name="Gaikwad K."/>
            <person name="Singh A."/>
            <person name="Dalal V."/>
            <person name="Srivastava S."/>
            <person name="Dixit A."/>
            <person name="Pal A.K."/>
            <person name="Ghazi I.A."/>
            <person name="Yadav M."/>
            <person name="Pandit A."/>
            <person name="Bhargava A."/>
            <person name="Sureshbabu K."/>
            <person name="Batra K."/>
            <person name="Sharma T.R."/>
            <person name="Mohapatra T."/>
            <person name="Singh N.K."/>
            <person name="Messing J."/>
            <person name="Nelson A.B."/>
            <person name="Fuks G."/>
            <person name="Kavchok S."/>
            <person name="Keizer G."/>
            <person name="Linton E."/>
            <person name="Llaca V."/>
            <person name="Song R."/>
            <person name="Tanyolac B."/>
            <person name="Young S."/>
            <person name="Ho-Il K."/>
            <person name="Hahn J.H."/>
            <person name="Sangsakoo G."/>
            <person name="Vanavichit A."/>
            <person name="de Mattos Luiz.A.T."/>
            <person name="Zimmer P.D."/>
            <person name="Malone G."/>
            <person name="Dellagostin O."/>
            <person name="de Oliveira A.C."/>
            <person name="Bevan M."/>
            <person name="Bancroft I."/>
            <person name="Minx P."/>
            <person name="Cordum H."/>
            <person name="Wilson R."/>
            <person name="Cheng Z."/>
            <person name="Jin W."/>
            <person name="Jiang J."/>
            <person name="Leong S.A."/>
            <person name="Iwama H."/>
            <person name="Gojobori T."/>
            <person name="Itoh T."/>
            <person name="Niimura Y."/>
            <person name="Fujii Y."/>
            <person name="Habara T."/>
            <person name="Sakai H."/>
            <person name="Sato Y."/>
            <person name="Wilson G."/>
            <person name="Kumar K."/>
            <person name="McCouch S."/>
            <person name="Juretic N."/>
            <person name="Hoen D."/>
            <person name="Wright S."/>
            <person name="Bruskiewich R."/>
            <person name="Bureau T."/>
            <person name="Miyao A."/>
            <person name="Hirochika H."/>
            <person name="Nishikawa T."/>
            <person name="Kadowaki K."/>
            <person name="Sugiura M."/>
            <person name="Burr B."/>
            <person name="Sasaki T."/>
        </authorList>
    </citation>
    <scope>NUCLEOTIDE SEQUENCE [LARGE SCALE GENOMIC DNA]</scope>
    <source>
        <strain evidence="2">cv. Nipponbare</strain>
    </source>
</reference>
<sequence length="85" mass="10049">MNNQQHVPGKQNLSKRADSLLLLRVPDILYRDLRHSAAHFPLPSLLQRMRQPRRCMQRLLLQRPYPRLPWLILRNLSVPSVPPLI</sequence>
<organism evidence="1 2">
    <name type="scientific">Oryza sativa subsp. japonica</name>
    <name type="common">Rice</name>
    <dbReference type="NCBI Taxonomy" id="39947"/>
    <lineage>
        <taxon>Eukaryota</taxon>
        <taxon>Viridiplantae</taxon>
        <taxon>Streptophyta</taxon>
        <taxon>Embryophyta</taxon>
        <taxon>Tracheophyta</taxon>
        <taxon>Spermatophyta</taxon>
        <taxon>Magnoliopsida</taxon>
        <taxon>Liliopsida</taxon>
        <taxon>Poales</taxon>
        <taxon>Poaceae</taxon>
        <taxon>BOP clade</taxon>
        <taxon>Oryzoideae</taxon>
        <taxon>Oryzeae</taxon>
        <taxon>Oryzinae</taxon>
        <taxon>Oryza</taxon>
        <taxon>Oryza sativa</taxon>
    </lineage>
</organism>
<protein>
    <submittedName>
        <fullName evidence="1">Os02g0721901 protein</fullName>
    </submittedName>
</protein>
<evidence type="ECO:0000313" key="2">
    <source>
        <dbReference type="Proteomes" id="UP000059680"/>
    </source>
</evidence>
<name>A0A0P0VPB7_ORYSJ</name>
<dbReference type="EMBL" id="AP014958">
    <property type="protein sequence ID" value="BAS80660.1"/>
    <property type="molecule type" value="Genomic_DNA"/>
</dbReference>